<feature type="signal peptide" evidence="1">
    <location>
        <begin position="1"/>
        <end position="22"/>
    </location>
</feature>
<feature type="chain" id="PRO_5002042969" evidence="1">
    <location>
        <begin position="23"/>
        <end position="44"/>
    </location>
</feature>
<evidence type="ECO:0000256" key="1">
    <source>
        <dbReference type="SAM" id="SignalP"/>
    </source>
</evidence>
<accession>A0A0A9BSR8</accession>
<proteinExistence type="predicted"/>
<organism evidence="2">
    <name type="scientific">Arundo donax</name>
    <name type="common">Giant reed</name>
    <name type="synonym">Donax arundinaceus</name>
    <dbReference type="NCBI Taxonomy" id="35708"/>
    <lineage>
        <taxon>Eukaryota</taxon>
        <taxon>Viridiplantae</taxon>
        <taxon>Streptophyta</taxon>
        <taxon>Embryophyta</taxon>
        <taxon>Tracheophyta</taxon>
        <taxon>Spermatophyta</taxon>
        <taxon>Magnoliopsida</taxon>
        <taxon>Liliopsida</taxon>
        <taxon>Poales</taxon>
        <taxon>Poaceae</taxon>
        <taxon>PACMAD clade</taxon>
        <taxon>Arundinoideae</taxon>
        <taxon>Arundineae</taxon>
        <taxon>Arundo</taxon>
    </lineage>
</organism>
<sequence>MCAYIFCCYLLVISSLSPNSRCKAKGARVQEFLFHPLPLEAHKY</sequence>
<protein>
    <submittedName>
        <fullName evidence="2">Uncharacterized protein</fullName>
    </submittedName>
</protein>
<evidence type="ECO:0000313" key="2">
    <source>
        <dbReference type="EMBL" id="JAD65243.1"/>
    </source>
</evidence>
<reference evidence="2" key="2">
    <citation type="journal article" date="2015" name="Data Brief">
        <title>Shoot transcriptome of the giant reed, Arundo donax.</title>
        <authorList>
            <person name="Barrero R.A."/>
            <person name="Guerrero F.D."/>
            <person name="Moolhuijzen P."/>
            <person name="Goolsby J.A."/>
            <person name="Tidwell J."/>
            <person name="Bellgard S.E."/>
            <person name="Bellgard M.I."/>
        </authorList>
    </citation>
    <scope>NUCLEOTIDE SEQUENCE</scope>
    <source>
        <tissue evidence="2">Shoot tissue taken approximately 20 cm above the soil surface</tissue>
    </source>
</reference>
<dbReference type="AlphaFoldDB" id="A0A0A9BSR8"/>
<dbReference type="EMBL" id="GBRH01232652">
    <property type="protein sequence ID" value="JAD65243.1"/>
    <property type="molecule type" value="Transcribed_RNA"/>
</dbReference>
<name>A0A0A9BSR8_ARUDO</name>
<reference evidence="2" key="1">
    <citation type="submission" date="2014-09" db="EMBL/GenBank/DDBJ databases">
        <authorList>
            <person name="Magalhaes I.L.F."/>
            <person name="Oliveira U."/>
            <person name="Santos F.R."/>
            <person name="Vidigal T.H.D.A."/>
            <person name="Brescovit A.D."/>
            <person name="Santos A.J."/>
        </authorList>
    </citation>
    <scope>NUCLEOTIDE SEQUENCE</scope>
    <source>
        <tissue evidence="2">Shoot tissue taken approximately 20 cm above the soil surface</tissue>
    </source>
</reference>
<keyword evidence="1" id="KW-0732">Signal</keyword>